<dbReference type="AlphaFoldDB" id="A0A5B1CQ33"/>
<evidence type="ECO:0008006" key="3">
    <source>
        <dbReference type="Google" id="ProtNLM"/>
    </source>
</evidence>
<dbReference type="InterPro" id="IPR036280">
    <property type="entry name" value="Multihaem_cyt_sf"/>
</dbReference>
<reference evidence="1 2" key="1">
    <citation type="submission" date="2019-08" db="EMBL/GenBank/DDBJ databases">
        <title>Deep-cultivation of Planctomycetes and their phenomic and genomic characterization uncovers novel biology.</title>
        <authorList>
            <person name="Wiegand S."/>
            <person name="Jogler M."/>
            <person name="Boedeker C."/>
            <person name="Pinto D."/>
            <person name="Vollmers J."/>
            <person name="Rivas-Marin E."/>
            <person name="Kohn T."/>
            <person name="Peeters S.H."/>
            <person name="Heuer A."/>
            <person name="Rast P."/>
            <person name="Oberbeckmann S."/>
            <person name="Bunk B."/>
            <person name="Jeske O."/>
            <person name="Meyerdierks A."/>
            <person name="Storesund J.E."/>
            <person name="Kallscheuer N."/>
            <person name="Luecker S."/>
            <person name="Lage O.M."/>
            <person name="Pohl T."/>
            <person name="Merkel B.J."/>
            <person name="Hornburger P."/>
            <person name="Mueller R.-W."/>
            <person name="Bruemmer F."/>
            <person name="Labrenz M."/>
            <person name="Spormann A.M."/>
            <person name="Op Den Camp H."/>
            <person name="Overmann J."/>
            <person name="Amann R."/>
            <person name="Jetten M.S.M."/>
            <person name="Mascher T."/>
            <person name="Medema M.H."/>
            <person name="Devos D.P."/>
            <person name="Kaster A.-K."/>
            <person name="Ovreas L."/>
            <person name="Rohde M."/>
            <person name="Galperin M.Y."/>
            <person name="Jogler C."/>
        </authorList>
    </citation>
    <scope>NUCLEOTIDE SEQUENCE [LARGE SCALE GENOMIC DNA]</scope>
    <source>
        <strain evidence="1 2">LF1</strain>
    </source>
</reference>
<accession>A0A5B1CQ33</accession>
<sequence length="598" mass="68168">MIRIAIMNQRTSTASILAFVTFWAIVVVISDTNAQDTFEPPSWDDRLSDLVYMNWSRNTEVSECVECHLAESIGSMISGKKDVFGEFSRRDEMERWLTQDKHTIARRRVEPFSADESRQQLKKMLKETKEHRSKLLQKLVKANYRVEIGELAFDDFPEQWVGMSNVLSRRMCDKLFGEGAVKQPAGYAKFRDQCLTCHGGYEIGSSDKAFDFAGLGKSAQLGIDCMRCHQSGEQTDWVANHTKPKTWRLKKPSEKQADGMRDLVNTSRQASLCADCHIGNRGKGMFVNHEMYAAGHPPLPSIEMHEFSQQMPQHWQSPKQLHASLEKYAQRDQYFQINYPGLTKQVSPKDIFWNTRKTLVGALQSQIQYLSLFQEAANDGGWADYALYDCAACHHELESKSLRQRRGFDGPPGRPRSHEWFTVIMHTAVLLAEKENADAYDRLETQFNQAFYGQPFGSSGRVSQIANSMTAELEKMVQTAERRPINAKAAQLILKKYASTPAPLLLTYDSARELAWAIKTVSAELNDHKVELNGEVKQAIAQLMSTENTGIELSIPSGRDQYIYRESLEVDLKRRAEFDPARFILSLKQLDRALRKVR</sequence>
<dbReference type="EMBL" id="VRLW01000001">
    <property type="protein sequence ID" value="KAA1261740.1"/>
    <property type="molecule type" value="Genomic_DNA"/>
</dbReference>
<comment type="caution">
    <text evidence="1">The sequence shown here is derived from an EMBL/GenBank/DDBJ whole genome shotgun (WGS) entry which is preliminary data.</text>
</comment>
<keyword evidence="2" id="KW-1185">Reference proteome</keyword>
<evidence type="ECO:0000313" key="2">
    <source>
        <dbReference type="Proteomes" id="UP000322699"/>
    </source>
</evidence>
<evidence type="ECO:0000313" key="1">
    <source>
        <dbReference type="EMBL" id="KAA1261740.1"/>
    </source>
</evidence>
<dbReference type="Gene3D" id="1.10.1130.10">
    <property type="entry name" value="Flavocytochrome C3, Chain A"/>
    <property type="match status" value="1"/>
</dbReference>
<name>A0A5B1CQ33_9BACT</name>
<dbReference type="SUPFAM" id="SSF48695">
    <property type="entry name" value="Multiheme cytochromes"/>
    <property type="match status" value="1"/>
</dbReference>
<protein>
    <recommendedName>
        <fullName evidence="3">Cytochrome c-552/4 domain-containing protein</fullName>
    </recommendedName>
</protein>
<dbReference type="Proteomes" id="UP000322699">
    <property type="component" value="Unassembled WGS sequence"/>
</dbReference>
<organism evidence="1 2">
    <name type="scientific">Rubripirellula obstinata</name>
    <dbReference type="NCBI Taxonomy" id="406547"/>
    <lineage>
        <taxon>Bacteria</taxon>
        <taxon>Pseudomonadati</taxon>
        <taxon>Planctomycetota</taxon>
        <taxon>Planctomycetia</taxon>
        <taxon>Pirellulales</taxon>
        <taxon>Pirellulaceae</taxon>
        <taxon>Rubripirellula</taxon>
    </lineage>
</organism>
<proteinExistence type="predicted"/>
<gene>
    <name evidence="1" type="ORF">LF1_43000</name>
</gene>